<dbReference type="OrthoDB" id="9780552at2"/>
<organism evidence="18 20">
    <name type="scientific">Jannaschia seohaensis</name>
    <dbReference type="NCBI Taxonomy" id="475081"/>
    <lineage>
        <taxon>Bacteria</taxon>
        <taxon>Pseudomonadati</taxon>
        <taxon>Pseudomonadota</taxon>
        <taxon>Alphaproteobacteria</taxon>
        <taxon>Rhodobacterales</taxon>
        <taxon>Roseobacteraceae</taxon>
        <taxon>Jannaschia</taxon>
    </lineage>
</organism>
<dbReference type="EMBL" id="UETC01000005">
    <property type="protein sequence ID" value="SSA46762.1"/>
    <property type="molecule type" value="Genomic_DNA"/>
</dbReference>
<dbReference type="PANTHER" id="PTHR12428:SF65">
    <property type="entry name" value="CYTOCHROME C OXIDASE ASSEMBLY PROTEIN COX18, MITOCHONDRIAL"/>
    <property type="match status" value="1"/>
</dbReference>
<keyword evidence="10 13" id="KW-0143">Chaperone</keyword>
<feature type="transmembrane region" description="Helical" evidence="13">
    <location>
        <begin position="7"/>
        <end position="25"/>
    </location>
</feature>
<dbReference type="GO" id="GO:0005886">
    <property type="term" value="C:plasma membrane"/>
    <property type="evidence" value="ECO:0007669"/>
    <property type="project" value="UniProtKB-SubCell"/>
</dbReference>
<dbReference type="InterPro" id="IPR028055">
    <property type="entry name" value="YidC/Oxa/ALB_C"/>
</dbReference>
<evidence type="ECO:0000313" key="17">
    <source>
        <dbReference type="EMBL" id="PWJ18237.1"/>
    </source>
</evidence>
<evidence type="ECO:0000256" key="10">
    <source>
        <dbReference type="ARBA" id="ARBA00023186"/>
    </source>
</evidence>
<feature type="transmembrane region" description="Helical" evidence="13">
    <location>
        <begin position="554"/>
        <end position="575"/>
    </location>
</feature>
<evidence type="ECO:0000256" key="5">
    <source>
        <dbReference type="ARBA" id="ARBA00022475"/>
    </source>
</evidence>
<evidence type="ECO:0000313" key="19">
    <source>
        <dbReference type="Proteomes" id="UP000245839"/>
    </source>
</evidence>
<evidence type="ECO:0000256" key="12">
    <source>
        <dbReference type="ARBA" id="ARBA00033342"/>
    </source>
</evidence>
<comment type="similarity">
    <text evidence="2 13">Belongs to the OXA1/ALB3/YidC family. Type 1 subfamily.</text>
</comment>
<dbReference type="InterPro" id="IPR001708">
    <property type="entry name" value="YidC/ALB3/OXA1/COX18"/>
</dbReference>
<evidence type="ECO:0000256" key="1">
    <source>
        <dbReference type="ARBA" id="ARBA00004429"/>
    </source>
</evidence>
<dbReference type="AlphaFoldDB" id="A0A2Y9C0S1"/>
<evidence type="ECO:0000313" key="20">
    <source>
        <dbReference type="Proteomes" id="UP000251571"/>
    </source>
</evidence>
<sequence length="677" mass="73459">MDEQNKNLILATVLSAVVLLIWFVLFPPEPPAPTEADLAAGEGLVLDAEGGAITPPMAPGATAAPGSVAVTPAESRAAALASAPRIPVETPRLTGSISLNGGRIDDISLLDYRETIDDDSPIVTLLNPAGGPDAYYALHGWIPGGSLGFEDVPTANTEWTAPEGAVLTHETPVTLTWDNGSGLTFTKTIAVDADYMFTVSQGVRNDTGAPVRLAPYGLVARHGEPDTVNFFILHEGVVARSDGELMEINYDDMTDLDRIAAEGGMVQMTEASEDGWIGFTDKYWMTTLIPSAGMRFTEVVKYVDTADIYQTETRLPIREVAAGESHVSESRLFAGAKEWATIREYQNDETQPVAGFIDSIDWGWFYFLTKPIFAGLHWLNAMIGNMGIAIIVLTLCIKAILLPLAYKSYVSMARMKELQPEMEKLKEKAGDDRQKLQQGMMELYKVNKVNPAAGCLPILLQIPIFFSLYKVIFVTLELRHAPFFGPFQDLSAPDPTSIMNLFGLLPFAAPDPNSILALIFIGILPILLGISMWLQQKLNPAPTDPTQAMIFAWLPWVFMFMLGGFASGLIVYWIANNTITFVQQYAIMRSHGSKPDLFGNIKSSFTKKPAAEAGTGKDKKPAKPTEAKADAPANEAAEAPANSPDAPDDASEPSTVGGDTTKPRSGSKSRKSRKKRR</sequence>
<dbReference type="PRINTS" id="PR00701">
    <property type="entry name" value="60KDINNERMP"/>
</dbReference>
<comment type="function">
    <text evidence="13">Required for the insertion and/or proper folding and/or complex formation of integral membrane proteins into the membrane. Involved in integration of membrane proteins that insert both dependently and independently of the Sec translocase complex, as well as at least some lipoproteins. Aids folding of multispanning membrane proteins.</text>
</comment>
<evidence type="ECO:0000256" key="13">
    <source>
        <dbReference type="HAMAP-Rule" id="MF_01810"/>
    </source>
</evidence>
<feature type="compositionally biased region" description="Basic residues" evidence="14">
    <location>
        <begin position="665"/>
        <end position="677"/>
    </location>
</feature>
<keyword evidence="5 13" id="KW-1003">Cell membrane</keyword>
<evidence type="ECO:0000256" key="7">
    <source>
        <dbReference type="ARBA" id="ARBA00022927"/>
    </source>
</evidence>
<dbReference type="InterPro" id="IPR019998">
    <property type="entry name" value="Membr_insert_YidC"/>
</dbReference>
<dbReference type="Proteomes" id="UP000251571">
    <property type="component" value="Unassembled WGS sequence"/>
</dbReference>
<dbReference type="CDD" id="cd19961">
    <property type="entry name" value="EcYidC-like_peri"/>
    <property type="match status" value="1"/>
</dbReference>
<reference evidence="17 19" key="3">
    <citation type="submission" date="2018-03" db="EMBL/GenBank/DDBJ databases">
        <title>Genomic Encyclopedia of Archaeal and Bacterial Type Strains, Phase II (KMG-II): from individual species to whole genera.</title>
        <authorList>
            <person name="Goeker M."/>
        </authorList>
    </citation>
    <scope>NUCLEOTIDE SEQUENCE [LARGE SCALE GENOMIC DNA]</scope>
    <source>
        <strain evidence="17 19">DSM 25227</strain>
    </source>
</reference>
<dbReference type="PRINTS" id="PR01900">
    <property type="entry name" value="YIDCPROTEIN"/>
</dbReference>
<feature type="compositionally biased region" description="Low complexity" evidence="14">
    <location>
        <begin position="630"/>
        <end position="645"/>
    </location>
</feature>
<gene>
    <name evidence="13" type="primary">yidC</name>
    <name evidence="17" type="ORF">BCF38_105225</name>
    <name evidence="18" type="ORF">SAMN05421539_105225</name>
</gene>
<dbReference type="InterPro" id="IPR038221">
    <property type="entry name" value="YidC_periplasmic_sf"/>
</dbReference>
<dbReference type="GO" id="GO:0015031">
    <property type="term" value="P:protein transport"/>
    <property type="evidence" value="ECO:0007669"/>
    <property type="project" value="UniProtKB-KW"/>
</dbReference>
<evidence type="ECO:0000256" key="14">
    <source>
        <dbReference type="SAM" id="MobiDB-lite"/>
    </source>
</evidence>
<reference evidence="20" key="1">
    <citation type="submission" date="2016-10" db="EMBL/GenBank/DDBJ databases">
        <authorList>
            <person name="Varghese N."/>
            <person name="Submissions S."/>
        </authorList>
    </citation>
    <scope>NUCLEOTIDE SEQUENCE [LARGE SCALE GENOMIC DNA]</scope>
    <source>
        <strain evidence="20">DSM 25227</strain>
    </source>
</reference>
<protein>
    <recommendedName>
        <fullName evidence="3 13">Membrane protein insertase YidC</fullName>
    </recommendedName>
    <alternativeName>
        <fullName evidence="12 13">Foldase YidC</fullName>
    </alternativeName>
    <alternativeName>
        <fullName evidence="11 13">Membrane integrase YidC</fullName>
    </alternativeName>
    <alternativeName>
        <fullName evidence="13">Membrane protein YidC</fullName>
    </alternativeName>
</protein>
<dbReference type="RefSeq" id="WP_109564710.1">
    <property type="nucleotide sequence ID" value="NZ_QGDJ01000005.1"/>
</dbReference>
<dbReference type="PANTHER" id="PTHR12428">
    <property type="entry name" value="OXA1"/>
    <property type="match status" value="1"/>
</dbReference>
<feature type="transmembrane region" description="Helical" evidence="13">
    <location>
        <begin position="515"/>
        <end position="534"/>
    </location>
</feature>
<dbReference type="Pfam" id="PF14849">
    <property type="entry name" value="YidC_periplas"/>
    <property type="match status" value="1"/>
</dbReference>
<reference evidence="18" key="2">
    <citation type="submission" date="2016-10" db="EMBL/GenBank/DDBJ databases">
        <authorList>
            <person name="Cai Z."/>
        </authorList>
    </citation>
    <scope>NUCLEOTIDE SEQUENCE [LARGE SCALE GENOMIC DNA]</scope>
    <source>
        <strain evidence="18">DSM 25227</strain>
    </source>
</reference>
<dbReference type="NCBIfam" id="TIGR03593">
    <property type="entry name" value="yidC_nterm"/>
    <property type="match status" value="1"/>
</dbReference>
<dbReference type="Pfam" id="PF02096">
    <property type="entry name" value="60KD_IMP"/>
    <property type="match status" value="1"/>
</dbReference>
<dbReference type="GO" id="GO:0051205">
    <property type="term" value="P:protein insertion into membrane"/>
    <property type="evidence" value="ECO:0007669"/>
    <property type="project" value="TreeGrafter"/>
</dbReference>
<dbReference type="Gene3D" id="2.70.98.90">
    <property type="match status" value="1"/>
</dbReference>
<dbReference type="GO" id="GO:0032977">
    <property type="term" value="F:membrane insertase activity"/>
    <property type="evidence" value="ECO:0007669"/>
    <property type="project" value="InterPro"/>
</dbReference>
<keyword evidence="8 13" id="KW-1133">Transmembrane helix</keyword>
<comment type="subunit">
    <text evidence="13">Interacts with the Sec translocase complex via SecD. Specifically interacts with transmembrane segments of nascent integral membrane proteins during membrane integration.</text>
</comment>
<keyword evidence="4 13" id="KW-0813">Transport</keyword>
<evidence type="ECO:0000256" key="3">
    <source>
        <dbReference type="ARBA" id="ARBA00015325"/>
    </source>
</evidence>
<feature type="region of interest" description="Disordered" evidence="14">
    <location>
        <begin position="609"/>
        <end position="677"/>
    </location>
</feature>
<feature type="transmembrane region" description="Helical" evidence="13">
    <location>
        <begin position="386"/>
        <end position="406"/>
    </location>
</feature>
<dbReference type="InterPro" id="IPR047196">
    <property type="entry name" value="YidC_ALB_C"/>
</dbReference>
<evidence type="ECO:0000256" key="9">
    <source>
        <dbReference type="ARBA" id="ARBA00023136"/>
    </source>
</evidence>
<keyword evidence="19" id="KW-1185">Reference proteome</keyword>
<feature type="compositionally biased region" description="Basic and acidic residues" evidence="14">
    <location>
        <begin position="615"/>
        <end position="629"/>
    </location>
</feature>
<accession>A0A2Y9C0S1</accession>
<evidence type="ECO:0000259" key="16">
    <source>
        <dbReference type="Pfam" id="PF14849"/>
    </source>
</evidence>
<evidence type="ECO:0000259" key="15">
    <source>
        <dbReference type="Pfam" id="PF02096"/>
    </source>
</evidence>
<dbReference type="NCBIfam" id="TIGR03592">
    <property type="entry name" value="yidC_oxa1_cterm"/>
    <property type="match status" value="1"/>
</dbReference>
<keyword evidence="7 13" id="KW-0653">Protein transport</keyword>
<dbReference type="InterPro" id="IPR028053">
    <property type="entry name" value="Membr_insert_YidC_N"/>
</dbReference>
<feature type="domain" description="Membrane insertase YidC N-terminal" evidence="16">
    <location>
        <begin position="85"/>
        <end position="373"/>
    </location>
</feature>
<evidence type="ECO:0000256" key="11">
    <source>
        <dbReference type="ARBA" id="ARBA00033245"/>
    </source>
</evidence>
<feature type="transmembrane region" description="Helical" evidence="13">
    <location>
        <begin position="449"/>
        <end position="469"/>
    </location>
</feature>
<dbReference type="Proteomes" id="UP000245839">
    <property type="component" value="Unassembled WGS sequence"/>
</dbReference>
<evidence type="ECO:0000256" key="2">
    <source>
        <dbReference type="ARBA" id="ARBA00010527"/>
    </source>
</evidence>
<evidence type="ECO:0000256" key="8">
    <source>
        <dbReference type="ARBA" id="ARBA00022989"/>
    </source>
</evidence>
<evidence type="ECO:0000256" key="4">
    <source>
        <dbReference type="ARBA" id="ARBA00022448"/>
    </source>
</evidence>
<keyword evidence="9 13" id="KW-0472">Membrane</keyword>
<dbReference type="CDD" id="cd20070">
    <property type="entry name" value="5TM_YidC_Alb3"/>
    <property type="match status" value="1"/>
</dbReference>
<dbReference type="NCBIfam" id="NF002353">
    <property type="entry name" value="PRK01318.1-4"/>
    <property type="match status" value="1"/>
</dbReference>
<evidence type="ECO:0000313" key="18">
    <source>
        <dbReference type="EMBL" id="SSA46762.1"/>
    </source>
</evidence>
<evidence type="ECO:0000256" key="6">
    <source>
        <dbReference type="ARBA" id="ARBA00022692"/>
    </source>
</evidence>
<dbReference type="HAMAP" id="MF_01810">
    <property type="entry name" value="YidC_type1"/>
    <property type="match status" value="1"/>
</dbReference>
<keyword evidence="6 13" id="KW-0812">Transmembrane</keyword>
<name>A0A2Y9C0S1_9RHOB</name>
<comment type="subcellular location">
    <subcellularLocation>
        <location evidence="1">Cell inner membrane</location>
        <topology evidence="1">Multi-pass membrane protein</topology>
    </subcellularLocation>
    <subcellularLocation>
        <location evidence="13">Cell membrane</location>
        <topology evidence="13">Multi-pass membrane protein</topology>
    </subcellularLocation>
</comment>
<dbReference type="EMBL" id="QGDJ01000005">
    <property type="protein sequence ID" value="PWJ18237.1"/>
    <property type="molecule type" value="Genomic_DNA"/>
</dbReference>
<proteinExistence type="inferred from homology"/>
<feature type="domain" description="Membrane insertase YidC/Oxa/ALB C-terminal" evidence="15">
    <location>
        <begin position="386"/>
        <end position="589"/>
    </location>
</feature>